<accession>L8EAD6</accession>
<dbReference type="ChiTaRS" id="CBFA2T2">
    <property type="organism name" value="human"/>
</dbReference>
<reference evidence="2" key="1">
    <citation type="journal article" date="2013" name="PLoS ONE">
        <title>Direct detection of alternative open reading frames translation products in human significantly expands the proteome.</title>
        <authorList>
            <person name="Vanderperre B."/>
            <person name="Lucier J.-F."/>
            <person name="Motard J."/>
            <person name="Tremblay G."/>
            <person name="Vanderperre S."/>
            <person name="Wisztorski M."/>
            <person name="Salzet M."/>
            <person name="Boisvert F.-M."/>
            <person name="Roucou X."/>
        </authorList>
    </citation>
    <scope>NUCLEOTIDE SEQUENCE</scope>
</reference>
<feature type="compositionally biased region" description="Low complexity" evidence="1">
    <location>
        <begin position="1"/>
        <end position="17"/>
    </location>
</feature>
<dbReference type="EMBL" id="HF583801">
    <property type="protein sequence ID" value="CCQ43298.1"/>
    <property type="molecule type" value="Genomic_DNA"/>
</dbReference>
<name>L8EAD6_HUMAN</name>
<evidence type="ECO:0000313" key="2">
    <source>
        <dbReference type="EMBL" id="CCQ43298.1"/>
    </source>
</evidence>
<dbReference type="OrthoDB" id="8872930at2759"/>
<dbReference type="AlphaFoldDB" id="L8EAD6"/>
<proteinExistence type="predicted"/>
<gene>
    <name evidence="2" type="primary">CBFA2T2</name>
</gene>
<protein>
    <submittedName>
        <fullName evidence="2">Alternative protein CBFA2T2</fullName>
    </submittedName>
</protein>
<evidence type="ECO:0000256" key="1">
    <source>
        <dbReference type="SAM" id="MobiDB-lite"/>
    </source>
</evidence>
<feature type="region of interest" description="Disordered" evidence="1">
    <location>
        <begin position="1"/>
        <end position="34"/>
    </location>
</feature>
<sequence length="78" mass="8066">MSSGRPQRMLSSSSMSKRSPRRTAGTVAAKPARHAVAAISRDTVALSASTRTGSGTTASVVRTCMARAPTARAGRCFL</sequence>
<organism evidence="2">
    <name type="scientific">Homo sapiens</name>
    <name type="common">Human</name>
    <dbReference type="NCBI Taxonomy" id="9606"/>
    <lineage>
        <taxon>Eukaryota</taxon>
        <taxon>Metazoa</taxon>
        <taxon>Chordata</taxon>
        <taxon>Craniata</taxon>
        <taxon>Vertebrata</taxon>
        <taxon>Euteleostomi</taxon>
        <taxon>Mammalia</taxon>
        <taxon>Eutheria</taxon>
        <taxon>Euarchontoglires</taxon>
        <taxon>Primates</taxon>
        <taxon>Haplorrhini</taxon>
        <taxon>Catarrhini</taxon>
        <taxon>Hominidae</taxon>
        <taxon>Homo</taxon>
    </lineage>
</organism>